<name>A0A3N2Q7V0_SODAK</name>
<feature type="domain" description="RecF/RecN/SMC N-terminal" evidence="14">
    <location>
        <begin position="123"/>
        <end position="1132"/>
    </location>
</feature>
<dbReference type="AlphaFoldDB" id="A0A3N2Q7V0"/>
<dbReference type="RefSeq" id="XP_028470511.1">
    <property type="nucleotide sequence ID" value="XM_028607625.1"/>
</dbReference>
<dbReference type="Proteomes" id="UP000272025">
    <property type="component" value="Unassembled WGS sequence"/>
</dbReference>
<feature type="region of interest" description="Disordered" evidence="13">
    <location>
        <begin position="1"/>
        <end position="81"/>
    </location>
</feature>
<feature type="region of interest" description="Disordered" evidence="13">
    <location>
        <begin position="403"/>
        <end position="422"/>
    </location>
</feature>
<dbReference type="PANTHER" id="PTHR19306:SF6">
    <property type="entry name" value="STRUCTURAL MAINTENANCE OF CHROMOSOMES PROTEIN 6"/>
    <property type="match status" value="1"/>
</dbReference>
<organism evidence="15 16">
    <name type="scientific">Sodiomyces alkalinus (strain CBS 110278 / VKM F-3762 / F11)</name>
    <name type="common">Alkaliphilic filamentous fungus</name>
    <dbReference type="NCBI Taxonomy" id="1314773"/>
    <lineage>
        <taxon>Eukaryota</taxon>
        <taxon>Fungi</taxon>
        <taxon>Dikarya</taxon>
        <taxon>Ascomycota</taxon>
        <taxon>Pezizomycotina</taxon>
        <taxon>Sordariomycetes</taxon>
        <taxon>Hypocreomycetidae</taxon>
        <taxon>Glomerellales</taxon>
        <taxon>Plectosphaerellaceae</taxon>
        <taxon>Sodiomyces</taxon>
    </lineage>
</organism>
<keyword evidence="11" id="KW-0539">Nucleus</keyword>
<evidence type="ECO:0000256" key="7">
    <source>
        <dbReference type="ARBA" id="ARBA00022840"/>
    </source>
</evidence>
<evidence type="ECO:0000256" key="13">
    <source>
        <dbReference type="SAM" id="MobiDB-lite"/>
    </source>
</evidence>
<dbReference type="GO" id="GO:0035861">
    <property type="term" value="C:site of double-strand break"/>
    <property type="evidence" value="ECO:0007669"/>
    <property type="project" value="TreeGrafter"/>
</dbReference>
<evidence type="ECO:0000256" key="5">
    <source>
        <dbReference type="ARBA" id="ARBA00022741"/>
    </source>
</evidence>
<dbReference type="GO" id="GO:0030915">
    <property type="term" value="C:Smc5-Smc6 complex"/>
    <property type="evidence" value="ECO:0007669"/>
    <property type="project" value="TreeGrafter"/>
</dbReference>
<evidence type="ECO:0000256" key="6">
    <source>
        <dbReference type="ARBA" id="ARBA00022763"/>
    </source>
</evidence>
<evidence type="ECO:0000256" key="12">
    <source>
        <dbReference type="SAM" id="Coils"/>
    </source>
</evidence>
<keyword evidence="16" id="KW-1185">Reference proteome</keyword>
<dbReference type="GO" id="GO:0000724">
    <property type="term" value="P:double-strand break repair via homologous recombination"/>
    <property type="evidence" value="ECO:0007669"/>
    <property type="project" value="TreeGrafter"/>
</dbReference>
<dbReference type="InterPro" id="IPR003395">
    <property type="entry name" value="RecF/RecN/SMC_N"/>
</dbReference>
<keyword evidence="5" id="KW-0547">Nucleotide-binding</keyword>
<dbReference type="GO" id="GO:0016787">
    <property type="term" value="F:hydrolase activity"/>
    <property type="evidence" value="ECO:0007669"/>
    <property type="project" value="UniProtKB-KW"/>
</dbReference>
<evidence type="ECO:0000256" key="4">
    <source>
        <dbReference type="ARBA" id="ARBA00022454"/>
    </source>
</evidence>
<dbReference type="STRING" id="1314773.A0A3N2Q7V0"/>
<evidence type="ECO:0000256" key="8">
    <source>
        <dbReference type="ARBA" id="ARBA00023054"/>
    </source>
</evidence>
<evidence type="ECO:0000256" key="1">
    <source>
        <dbReference type="ARBA" id="ARBA00004123"/>
    </source>
</evidence>
<keyword evidence="7" id="KW-0067">ATP-binding</keyword>
<feature type="compositionally biased region" description="Basic and acidic residues" evidence="13">
    <location>
        <begin position="1"/>
        <end position="10"/>
    </location>
</feature>
<dbReference type="EMBL" id="ML119051">
    <property type="protein sequence ID" value="ROT42705.1"/>
    <property type="molecule type" value="Genomic_DNA"/>
</dbReference>
<evidence type="ECO:0000313" key="15">
    <source>
        <dbReference type="EMBL" id="ROT42705.1"/>
    </source>
</evidence>
<evidence type="ECO:0000259" key="14">
    <source>
        <dbReference type="Pfam" id="PF02463"/>
    </source>
</evidence>
<keyword evidence="4" id="KW-0158">Chromosome</keyword>
<keyword evidence="8 12" id="KW-0175">Coiled coil</keyword>
<dbReference type="SUPFAM" id="SSF52540">
    <property type="entry name" value="P-loop containing nucleoside triphosphate hydrolases"/>
    <property type="match status" value="2"/>
</dbReference>
<dbReference type="Pfam" id="PF02463">
    <property type="entry name" value="SMC_N"/>
    <property type="match status" value="1"/>
</dbReference>
<evidence type="ECO:0000313" key="16">
    <source>
        <dbReference type="Proteomes" id="UP000272025"/>
    </source>
</evidence>
<gene>
    <name evidence="15" type="ORF">SODALDRAFT_268797</name>
</gene>
<dbReference type="InterPro" id="IPR027417">
    <property type="entry name" value="P-loop_NTPase"/>
</dbReference>
<dbReference type="GeneID" id="39576103"/>
<keyword evidence="6" id="KW-0227">DNA damage</keyword>
<comment type="subcellular location">
    <subcellularLocation>
        <location evidence="2">Chromosome</location>
    </subcellularLocation>
    <subcellularLocation>
        <location evidence="1">Nucleus</location>
    </subcellularLocation>
</comment>
<keyword evidence="15" id="KW-0378">Hydrolase</keyword>
<reference evidence="15 16" key="1">
    <citation type="journal article" date="2018" name="Mol. Ecol.">
        <title>The obligate alkalophilic soda-lake fungus Sodiomyces alkalinus has shifted to a protein diet.</title>
        <authorList>
            <person name="Grum-Grzhimaylo A.A."/>
            <person name="Falkoski D.L."/>
            <person name="van den Heuvel J."/>
            <person name="Valero-Jimenez C.A."/>
            <person name="Min B."/>
            <person name="Choi I.G."/>
            <person name="Lipzen A."/>
            <person name="Daum C.G."/>
            <person name="Aanen D.K."/>
            <person name="Tsang A."/>
            <person name="Henrissat B."/>
            <person name="Bilanenko E.N."/>
            <person name="de Vries R.P."/>
            <person name="van Kan J.A.L."/>
            <person name="Grigoriev I.V."/>
            <person name="Debets A.J.M."/>
        </authorList>
    </citation>
    <scope>NUCLEOTIDE SEQUENCE [LARGE SCALE GENOMIC DNA]</scope>
    <source>
        <strain evidence="15 16">F11</strain>
    </source>
</reference>
<feature type="coiled-coil region" evidence="12">
    <location>
        <begin position="737"/>
        <end position="921"/>
    </location>
</feature>
<protein>
    <submittedName>
        <fullName evidence="15">P-loop containing nucleoside triphosphate hydrolase protein</fullName>
    </submittedName>
</protein>
<sequence length="1160" mass="131790">MGDQAGDKGEVLSLHHASSSFNHDTSRKRVRVSAGPAAKQPSQHRETPEYDSPDASENEVEEEEEEDRDERHASPPRTQYELMRDDGFRHLEHQDIDDQRATQMIKSRSRRMGDNRVAENGIIESVECINFMCHERLYVELGPLINFIVGENGSGKSAVLTALTLCLGGKASSTNRGGSLKSFIKEGRDQSVITVCIKNQGSDAYQPDIYGQTIQVERHFSRSGASGFKLKNERGKTISTKKADIDEITEYWGLQVDNPLNVLSQDNARQFLNSASPSVKYKYFFKGVQLEQLDNNYKLIAEVLGSHEEKLAKLKDNVAQLERELQKAQKDKELADANHTMRAEGRRLRTQIIWCQVAEAERELARRRAEVDAFEEKLSEAARAIETTSQQLEDCDERVRQAEATVAEKSQEKDAQGETVDAATSKYKALRNDLEKQRLEERDAYQRAKTAEANVDAWTQKVAAEERRIGESSGDVRKRLEEQLREAEAEEASLQQQIAENAAARPGLNRDFKTALEKVKEVEQRFSVKKQEVSKAADRIRNFRSKNSSPFAAFDSKIPQLLKAIEHETGFERQPVGPIGTHIQLLNPLWSSVLESTFGQFLNGFLVASKRDQQRLLELMRRLDIRGVPILIGAPLPPGTKLRQPEGHFLTILRALKIDNDWVRDQLVINYSIEKIILVENRTEAESIMFGESPPRDVIACLSLHDKRRDQGLRLTARASMLGTSTISAFTRSPRMKSDLEIQLTIQEEALQSVERELHDIRKEKELLEADQRQSQLRIEKNEQARKSLGTALTKAQGRITTLNEENDQYEGADGRLAQFQEELKNAQQDKLHHGSQYGEMVAQKQTLNKKIEEQKKVLEREKGVLRELEAQLTKAEAKLKQCQDLRQIALLAKNKAYDTQAETQEQRARAERERDQQAQVVAEYTAGASAQSPERVPIDEGETHASLEKKYHSIVTQLEQRRNRVGATDEEINDRLREAKAAYQQASQVFELQSETQQTAKLTLAQRLAKWRIFQALISAHSRIGFQYLLSERGFRGNIIFDHKARKLQLSVEPDETRKKGMGRSTKTLSGGEKSFSSICMLLSIWEAMGSPLRCLDEFDVFMDNVNRTISTNMLITAARRVVTRQYIMITPNAIEGRASLDRDVKIIRLTDPRQRRLV</sequence>
<dbReference type="GO" id="GO:0005524">
    <property type="term" value="F:ATP binding"/>
    <property type="evidence" value="ECO:0007669"/>
    <property type="project" value="UniProtKB-KW"/>
</dbReference>
<evidence type="ECO:0000256" key="9">
    <source>
        <dbReference type="ARBA" id="ARBA00023172"/>
    </source>
</evidence>
<dbReference type="PANTHER" id="PTHR19306">
    <property type="entry name" value="STRUCTURAL MAINTENANCE OF CHROMOSOMES 5,6 SMC5, SMC6"/>
    <property type="match status" value="1"/>
</dbReference>
<evidence type="ECO:0000256" key="11">
    <source>
        <dbReference type="ARBA" id="ARBA00023242"/>
    </source>
</evidence>
<comment type="similarity">
    <text evidence="3">Belongs to the SMC family. SMC6 subfamily.</text>
</comment>
<dbReference type="Gene3D" id="3.40.50.300">
    <property type="entry name" value="P-loop containing nucleotide triphosphate hydrolases"/>
    <property type="match status" value="2"/>
</dbReference>
<accession>A0A3N2Q7V0</accession>
<proteinExistence type="inferred from homology"/>
<dbReference type="GO" id="GO:0005634">
    <property type="term" value="C:nucleus"/>
    <property type="evidence" value="ECO:0007669"/>
    <property type="project" value="UniProtKB-SubCell"/>
</dbReference>
<feature type="compositionally biased region" description="Acidic residues" evidence="13">
    <location>
        <begin position="49"/>
        <end position="68"/>
    </location>
</feature>
<keyword evidence="9" id="KW-0233">DNA recombination</keyword>
<dbReference type="GO" id="GO:0003684">
    <property type="term" value="F:damaged DNA binding"/>
    <property type="evidence" value="ECO:0007669"/>
    <property type="project" value="TreeGrafter"/>
</dbReference>
<evidence type="ECO:0000256" key="3">
    <source>
        <dbReference type="ARBA" id="ARBA00006793"/>
    </source>
</evidence>
<dbReference type="GO" id="GO:0003697">
    <property type="term" value="F:single-stranded DNA binding"/>
    <property type="evidence" value="ECO:0007669"/>
    <property type="project" value="TreeGrafter"/>
</dbReference>
<evidence type="ECO:0000256" key="10">
    <source>
        <dbReference type="ARBA" id="ARBA00023204"/>
    </source>
</evidence>
<keyword evidence="10" id="KW-0234">DNA repair</keyword>
<evidence type="ECO:0000256" key="2">
    <source>
        <dbReference type="ARBA" id="ARBA00004286"/>
    </source>
</evidence>
<dbReference type="OrthoDB" id="10072614at2759"/>